<name>A0A2T0BQ58_9CLOT</name>
<comment type="caution">
    <text evidence="1">The sequence shown here is derived from an EMBL/GenBank/DDBJ whole genome shotgun (WGS) entry which is preliminary data.</text>
</comment>
<dbReference type="Proteomes" id="UP000237798">
    <property type="component" value="Unassembled WGS sequence"/>
</dbReference>
<organism evidence="1 2">
    <name type="scientific">Clostridium luticellarii</name>
    <dbReference type="NCBI Taxonomy" id="1691940"/>
    <lineage>
        <taxon>Bacteria</taxon>
        <taxon>Bacillati</taxon>
        <taxon>Bacillota</taxon>
        <taxon>Clostridia</taxon>
        <taxon>Eubacteriales</taxon>
        <taxon>Clostridiaceae</taxon>
        <taxon>Clostridium</taxon>
    </lineage>
</organism>
<evidence type="ECO:0000313" key="2">
    <source>
        <dbReference type="Proteomes" id="UP000237798"/>
    </source>
</evidence>
<dbReference type="RefSeq" id="WP_106008513.1">
    <property type="nucleotide sequence ID" value="NZ_PVXP01000009.1"/>
</dbReference>
<protein>
    <submittedName>
        <fullName evidence="1">Uncharacterized protein</fullName>
    </submittedName>
</protein>
<gene>
    <name evidence="1" type="ORF">CLLU_10380</name>
</gene>
<keyword evidence="2" id="KW-1185">Reference proteome</keyword>
<reference evidence="1 2" key="1">
    <citation type="submission" date="2018-03" db="EMBL/GenBank/DDBJ databases">
        <title>Genome sequence of Clostridium luticellarii DSM 29923.</title>
        <authorList>
            <person name="Poehlein A."/>
            <person name="Daniel R."/>
        </authorList>
    </citation>
    <scope>NUCLEOTIDE SEQUENCE [LARGE SCALE GENOMIC DNA]</scope>
    <source>
        <strain evidence="1 2">DSM 29923</strain>
    </source>
</reference>
<evidence type="ECO:0000313" key="1">
    <source>
        <dbReference type="EMBL" id="PRR86010.1"/>
    </source>
</evidence>
<dbReference type="AlphaFoldDB" id="A0A2T0BQ58"/>
<dbReference type="EMBL" id="PVXP01000009">
    <property type="protein sequence ID" value="PRR86010.1"/>
    <property type="molecule type" value="Genomic_DNA"/>
</dbReference>
<accession>A0A2T0BQ58</accession>
<sequence length="83" mass="10067">MDVEEQIIKVSRCMSFEEAFEIKNSILKEIQNDAEDKEPYEEACHEFFKICDKYNINNMMLLKYLNFFYVSHIARNLEFIKDK</sequence>
<proteinExistence type="predicted"/>